<dbReference type="Proteomes" id="UP000240527">
    <property type="component" value="Chromosome"/>
</dbReference>
<dbReference type="InterPro" id="IPR036390">
    <property type="entry name" value="WH_DNA-bd_sf"/>
</dbReference>
<evidence type="ECO:0000313" key="2">
    <source>
        <dbReference type="Proteomes" id="UP000240527"/>
    </source>
</evidence>
<evidence type="ECO:0000313" key="1">
    <source>
        <dbReference type="EMBL" id="AVQ02888.1"/>
    </source>
</evidence>
<sequence length="131" mass="14583">MATNFLLDQLVAGIEAHDGDLLGLLVLAALSSGNCAHLPADQFADLDKAPPDRERRPLTIRQVANSLGQPYETVRRRFVVLEAAGKITRRGRNGFIVPEAIDRSPERLEAVRRTYAKIQRAVKTLQALERR</sequence>
<dbReference type="SUPFAM" id="SSF46785">
    <property type="entry name" value="Winged helix' DNA-binding domain"/>
    <property type="match status" value="1"/>
</dbReference>
<proteinExistence type="predicted"/>
<name>A0ABM6TI76_9CAUL</name>
<reference evidence="1 2" key="1">
    <citation type="journal article" date="2015" name="Biotechnol. Bioeng.">
        <title>Genome sequence and phenotypic characterization of Caulobacter segnis.</title>
        <authorList>
            <person name="Patel S."/>
            <person name="Fletcher B."/>
            <person name="Scott D.C."/>
            <person name="Ely B."/>
        </authorList>
    </citation>
    <scope>NUCLEOTIDE SEQUENCE [LARGE SCALE GENOMIC DNA]</scope>
    <source>
        <strain evidence="1 2">TK0059</strain>
    </source>
</reference>
<dbReference type="RefSeq" id="WP_013079859.1">
    <property type="nucleotide sequence ID" value="NZ_CP027850.1"/>
</dbReference>
<gene>
    <name evidence="1" type="ORF">B7G68_14105</name>
</gene>
<evidence type="ECO:0008006" key="3">
    <source>
        <dbReference type="Google" id="ProtNLM"/>
    </source>
</evidence>
<protein>
    <recommendedName>
        <fullName evidence="3">Helix-turn-helix domain-containing protein</fullName>
    </recommendedName>
</protein>
<keyword evidence="2" id="KW-1185">Reference proteome</keyword>
<accession>A0ABM6TI76</accession>
<dbReference type="EMBL" id="CP027850">
    <property type="protein sequence ID" value="AVQ02888.1"/>
    <property type="molecule type" value="Genomic_DNA"/>
</dbReference>
<organism evidence="1 2">
    <name type="scientific">Caulobacter segnis</name>
    <dbReference type="NCBI Taxonomy" id="88688"/>
    <lineage>
        <taxon>Bacteria</taxon>
        <taxon>Pseudomonadati</taxon>
        <taxon>Pseudomonadota</taxon>
        <taxon>Alphaproteobacteria</taxon>
        <taxon>Caulobacterales</taxon>
        <taxon>Caulobacteraceae</taxon>
        <taxon>Caulobacter</taxon>
    </lineage>
</organism>